<evidence type="ECO:0000313" key="2">
    <source>
        <dbReference type="EMBL" id="PIA32401.1"/>
    </source>
</evidence>
<dbReference type="AlphaFoldDB" id="A0A2G5CM88"/>
<dbReference type="PANTHER" id="PTHR47592:SF27">
    <property type="entry name" value="OS08G0421700 PROTEIN"/>
    <property type="match status" value="1"/>
</dbReference>
<dbReference type="OrthoDB" id="981939at2759"/>
<gene>
    <name evidence="2" type="ORF">AQUCO_04500184v1</name>
</gene>
<evidence type="ECO:0000313" key="3">
    <source>
        <dbReference type="Proteomes" id="UP000230069"/>
    </source>
</evidence>
<dbReference type="STRING" id="218851.A0A2G5CM88"/>
<dbReference type="PANTHER" id="PTHR47592">
    <property type="entry name" value="PBF68 PROTEIN"/>
    <property type="match status" value="1"/>
</dbReference>
<keyword evidence="3" id="KW-1185">Reference proteome</keyword>
<feature type="compositionally biased region" description="Acidic residues" evidence="1">
    <location>
        <begin position="213"/>
        <end position="230"/>
    </location>
</feature>
<protein>
    <submittedName>
        <fullName evidence="2">Uncharacterized protein</fullName>
    </submittedName>
</protein>
<evidence type="ECO:0000256" key="1">
    <source>
        <dbReference type="SAM" id="MobiDB-lite"/>
    </source>
</evidence>
<dbReference type="Pfam" id="PF14223">
    <property type="entry name" value="Retrotran_gag_2"/>
    <property type="match status" value="1"/>
</dbReference>
<sequence length="263" mass="31187">MSKVFEMVYPELKSTYKLGNPKTKFAIWRSKIQFVLFDLGIDYVLTDPKPIEPKPDSSESDLTHYEKWIDDDFICRHVILGTMEDNHFHIFDQMYKTAKDLMEGITKMFKNTSLAHRLFLFKKYKDCKFDVDEGIEIMDHVLRMEVMVRDLEEAGMKVPEVMQVVVLIKSLPESWEKAVNRFMMMNDKDMNYGELVRVLRIEGEWRKWKSRDEEVEDADDDDEEEEEEEEELRRGHGGGKKKVFKSGRYNCGGDEHYASDWHN</sequence>
<feature type="compositionally biased region" description="Basic and acidic residues" evidence="1">
    <location>
        <begin position="253"/>
        <end position="263"/>
    </location>
</feature>
<feature type="compositionally biased region" description="Basic residues" evidence="1">
    <location>
        <begin position="235"/>
        <end position="245"/>
    </location>
</feature>
<dbReference type="Proteomes" id="UP000230069">
    <property type="component" value="Unassembled WGS sequence"/>
</dbReference>
<accession>A0A2G5CM88</accession>
<proteinExistence type="predicted"/>
<dbReference type="EMBL" id="KZ305062">
    <property type="protein sequence ID" value="PIA32401.1"/>
    <property type="molecule type" value="Genomic_DNA"/>
</dbReference>
<feature type="region of interest" description="Disordered" evidence="1">
    <location>
        <begin position="212"/>
        <end position="263"/>
    </location>
</feature>
<organism evidence="2 3">
    <name type="scientific">Aquilegia coerulea</name>
    <name type="common">Rocky mountain columbine</name>
    <dbReference type="NCBI Taxonomy" id="218851"/>
    <lineage>
        <taxon>Eukaryota</taxon>
        <taxon>Viridiplantae</taxon>
        <taxon>Streptophyta</taxon>
        <taxon>Embryophyta</taxon>
        <taxon>Tracheophyta</taxon>
        <taxon>Spermatophyta</taxon>
        <taxon>Magnoliopsida</taxon>
        <taxon>Ranunculales</taxon>
        <taxon>Ranunculaceae</taxon>
        <taxon>Thalictroideae</taxon>
        <taxon>Aquilegia</taxon>
    </lineage>
</organism>
<name>A0A2G5CM88_AQUCA</name>
<dbReference type="EMBL" id="KZ305062">
    <property type="protein sequence ID" value="PIA32400.1"/>
    <property type="molecule type" value="Genomic_DNA"/>
</dbReference>
<reference evidence="2 3" key="1">
    <citation type="submission" date="2017-09" db="EMBL/GenBank/DDBJ databases">
        <title>WGS assembly of Aquilegia coerulea Goldsmith.</title>
        <authorList>
            <person name="Hodges S."/>
            <person name="Kramer E."/>
            <person name="Nordborg M."/>
            <person name="Tomkins J."/>
            <person name="Borevitz J."/>
            <person name="Derieg N."/>
            <person name="Yan J."/>
            <person name="Mihaltcheva S."/>
            <person name="Hayes R.D."/>
            <person name="Rokhsar D."/>
        </authorList>
    </citation>
    <scope>NUCLEOTIDE SEQUENCE [LARGE SCALE GENOMIC DNA]</scope>
    <source>
        <strain evidence="3">cv. Goldsmith</strain>
    </source>
</reference>